<dbReference type="InterPro" id="IPR024156">
    <property type="entry name" value="Small_GTPase_ARF"/>
</dbReference>
<comment type="subcellular location">
    <subcellularLocation>
        <location evidence="1">Endoplasmic reticulum membrane</location>
        <topology evidence="1">Single-pass membrane protein</topology>
    </subcellularLocation>
</comment>
<evidence type="ECO:0000256" key="8">
    <source>
        <dbReference type="ARBA" id="ARBA00023134"/>
    </source>
</evidence>
<dbReference type="InterPro" id="IPR019009">
    <property type="entry name" value="SRP_receptor_beta_su"/>
</dbReference>
<evidence type="ECO:0000313" key="13">
    <source>
        <dbReference type="Proteomes" id="UP000807306"/>
    </source>
</evidence>
<evidence type="ECO:0000256" key="3">
    <source>
        <dbReference type="ARBA" id="ARBA00020256"/>
    </source>
</evidence>
<dbReference type="GO" id="GO:0005525">
    <property type="term" value="F:GTP binding"/>
    <property type="evidence" value="ECO:0007669"/>
    <property type="project" value="UniProtKB-KW"/>
</dbReference>
<keyword evidence="4 11" id="KW-0812">Transmembrane</keyword>
<dbReference type="AlphaFoldDB" id="A0A9P6JSQ3"/>
<keyword evidence="6" id="KW-0256">Endoplasmic reticulum</keyword>
<evidence type="ECO:0000256" key="5">
    <source>
        <dbReference type="ARBA" id="ARBA00022741"/>
    </source>
</evidence>
<keyword evidence="5" id="KW-0547">Nucleotide-binding</keyword>
<protein>
    <recommendedName>
        <fullName evidence="3">Signal recognition particle receptor subunit beta</fullName>
    </recommendedName>
</protein>
<dbReference type="EMBL" id="MU157832">
    <property type="protein sequence ID" value="KAF9532217.1"/>
    <property type="molecule type" value="Genomic_DNA"/>
</dbReference>
<reference evidence="12" key="1">
    <citation type="submission" date="2020-11" db="EMBL/GenBank/DDBJ databases">
        <authorList>
            <consortium name="DOE Joint Genome Institute"/>
            <person name="Ahrendt S."/>
            <person name="Riley R."/>
            <person name="Andreopoulos W."/>
            <person name="Labutti K."/>
            <person name="Pangilinan J."/>
            <person name="Ruiz-Duenas F.J."/>
            <person name="Barrasa J.M."/>
            <person name="Sanchez-Garcia M."/>
            <person name="Camarero S."/>
            <person name="Miyauchi S."/>
            <person name="Serrano A."/>
            <person name="Linde D."/>
            <person name="Babiker R."/>
            <person name="Drula E."/>
            <person name="Ayuso-Fernandez I."/>
            <person name="Pacheco R."/>
            <person name="Padilla G."/>
            <person name="Ferreira P."/>
            <person name="Barriuso J."/>
            <person name="Kellner H."/>
            <person name="Castanera R."/>
            <person name="Alfaro M."/>
            <person name="Ramirez L."/>
            <person name="Pisabarro A.G."/>
            <person name="Kuo A."/>
            <person name="Tritt A."/>
            <person name="Lipzen A."/>
            <person name="He G."/>
            <person name="Yan M."/>
            <person name="Ng V."/>
            <person name="Cullen D."/>
            <person name="Martin F."/>
            <person name="Rosso M.-N."/>
            <person name="Henrissat B."/>
            <person name="Hibbett D."/>
            <person name="Martinez A.T."/>
            <person name="Grigoriev I.V."/>
        </authorList>
    </citation>
    <scope>NUCLEOTIDE SEQUENCE</scope>
    <source>
        <strain evidence="12">CBS 506.95</strain>
    </source>
</reference>
<dbReference type="Gene3D" id="3.40.50.300">
    <property type="entry name" value="P-loop containing nucleotide triphosphate hydrolases"/>
    <property type="match status" value="1"/>
</dbReference>
<evidence type="ECO:0000256" key="9">
    <source>
        <dbReference type="ARBA" id="ARBA00023136"/>
    </source>
</evidence>
<evidence type="ECO:0000256" key="1">
    <source>
        <dbReference type="ARBA" id="ARBA00004389"/>
    </source>
</evidence>
<comment type="similarity">
    <text evidence="2">Belongs to the SRP receptor beta subunit family.</text>
</comment>
<dbReference type="GO" id="GO:0005789">
    <property type="term" value="C:endoplasmic reticulum membrane"/>
    <property type="evidence" value="ECO:0007669"/>
    <property type="project" value="UniProtKB-SubCell"/>
</dbReference>
<keyword evidence="9 11" id="KW-0472">Membrane</keyword>
<dbReference type="Proteomes" id="UP000807306">
    <property type="component" value="Unassembled WGS sequence"/>
</dbReference>
<name>A0A9P6JSQ3_9AGAR</name>
<dbReference type="SUPFAM" id="SSF52540">
    <property type="entry name" value="P-loop containing nucleoside triphosphate hydrolases"/>
    <property type="match status" value="1"/>
</dbReference>
<evidence type="ECO:0000313" key="12">
    <source>
        <dbReference type="EMBL" id="KAF9532217.1"/>
    </source>
</evidence>
<dbReference type="InterPro" id="IPR027417">
    <property type="entry name" value="P-loop_NTPase"/>
</dbReference>
<dbReference type="PANTHER" id="PTHR11711">
    <property type="entry name" value="ADP RIBOSYLATION FACTOR-RELATED"/>
    <property type="match status" value="1"/>
</dbReference>
<keyword evidence="8" id="KW-0342">GTP-binding</keyword>
<gene>
    <name evidence="12" type="ORF">CPB83DRAFT_847445</name>
</gene>
<proteinExistence type="inferred from homology"/>
<dbReference type="Pfam" id="PF09439">
    <property type="entry name" value="SRPRB"/>
    <property type="match status" value="1"/>
</dbReference>
<accession>A0A9P6JSQ3</accession>
<keyword evidence="10 12" id="KW-0675">Receptor</keyword>
<evidence type="ECO:0000256" key="10">
    <source>
        <dbReference type="ARBA" id="ARBA00023170"/>
    </source>
</evidence>
<evidence type="ECO:0000256" key="7">
    <source>
        <dbReference type="ARBA" id="ARBA00022989"/>
    </source>
</evidence>
<dbReference type="OrthoDB" id="41266at2759"/>
<feature type="transmembrane region" description="Helical" evidence="11">
    <location>
        <begin position="28"/>
        <end position="47"/>
    </location>
</feature>
<organism evidence="12 13">
    <name type="scientific">Crepidotus variabilis</name>
    <dbReference type="NCBI Taxonomy" id="179855"/>
    <lineage>
        <taxon>Eukaryota</taxon>
        <taxon>Fungi</taxon>
        <taxon>Dikarya</taxon>
        <taxon>Basidiomycota</taxon>
        <taxon>Agaricomycotina</taxon>
        <taxon>Agaricomycetes</taxon>
        <taxon>Agaricomycetidae</taxon>
        <taxon>Agaricales</taxon>
        <taxon>Agaricineae</taxon>
        <taxon>Crepidotaceae</taxon>
        <taxon>Crepidotus</taxon>
    </lineage>
</organism>
<keyword evidence="13" id="KW-1185">Reference proteome</keyword>
<evidence type="ECO:0000256" key="6">
    <source>
        <dbReference type="ARBA" id="ARBA00022824"/>
    </source>
</evidence>
<comment type="caution">
    <text evidence="12">The sequence shown here is derived from an EMBL/GenBank/DDBJ whole genome shotgun (WGS) entry which is preliminary data.</text>
</comment>
<sequence length="282" mass="30223">MNAMTDIPSQGSEGPEVIPVTAMFNPQIMMAGSALVALLLISFIFLLTRRRTSSKGTALLLVGPPDAGKTSVMSQTAFGQPWQTQTSMQINMSAVTLSPKKMFPVIDIPGHPRLRGQFTEHLPSSKAVAFVVDSSTISRNAAAVAEHLHLVLHALTSLPPSQHQPALLILAHKSDLLKATASSQNTHTLAINRVKTILERELEKRRASQSGGINIEGLGDEGESTELGGLQCGEKEGASFKFDEWEGGEIIFLGTSVLQNGSAKEGSSNGLESLQQWLQDNM</sequence>
<keyword evidence="7 11" id="KW-1133">Transmembrane helix</keyword>
<evidence type="ECO:0000256" key="11">
    <source>
        <dbReference type="SAM" id="Phobius"/>
    </source>
</evidence>
<dbReference type="PROSITE" id="PS51417">
    <property type="entry name" value="ARF"/>
    <property type="match status" value="1"/>
</dbReference>
<evidence type="ECO:0000256" key="2">
    <source>
        <dbReference type="ARBA" id="ARBA00005619"/>
    </source>
</evidence>
<evidence type="ECO:0000256" key="4">
    <source>
        <dbReference type="ARBA" id="ARBA00022692"/>
    </source>
</evidence>